<keyword evidence="2 3" id="KW-0802">TPR repeat</keyword>
<protein>
    <submittedName>
        <fullName evidence="6">Uncharacterized protein</fullName>
    </submittedName>
</protein>
<dbReference type="PROSITE" id="PS50005">
    <property type="entry name" value="TPR"/>
    <property type="match status" value="3"/>
</dbReference>
<keyword evidence="4" id="KW-0175">Coiled coil</keyword>
<feature type="repeat" description="TPR" evidence="3">
    <location>
        <begin position="79"/>
        <end position="112"/>
    </location>
</feature>
<dbReference type="Proteomes" id="UP000067399">
    <property type="component" value="Chromosome"/>
</dbReference>
<dbReference type="Pfam" id="PF00515">
    <property type="entry name" value="TPR_1"/>
    <property type="match status" value="1"/>
</dbReference>
<keyword evidence="5" id="KW-0812">Transmembrane</keyword>
<keyword evidence="5" id="KW-0472">Membrane</keyword>
<dbReference type="KEGG" id="ebh:BSEPE_1368"/>
<keyword evidence="7" id="KW-1185">Reference proteome</keyword>
<dbReference type="SUPFAM" id="SSF48452">
    <property type="entry name" value="TPR-like"/>
    <property type="match status" value="1"/>
</dbReference>
<feature type="coiled-coil region" evidence="4">
    <location>
        <begin position="152"/>
        <end position="193"/>
    </location>
</feature>
<evidence type="ECO:0000313" key="7">
    <source>
        <dbReference type="Proteomes" id="UP000067399"/>
    </source>
</evidence>
<dbReference type="RefSeq" id="WP_066045486.1">
    <property type="nucleotide sequence ID" value="NZ_AP013042.1"/>
</dbReference>
<dbReference type="PANTHER" id="PTHR44858">
    <property type="entry name" value="TETRATRICOPEPTIDE REPEAT PROTEIN 6"/>
    <property type="match status" value="1"/>
</dbReference>
<evidence type="ECO:0000256" key="4">
    <source>
        <dbReference type="SAM" id="Coils"/>
    </source>
</evidence>
<evidence type="ECO:0000256" key="1">
    <source>
        <dbReference type="ARBA" id="ARBA00022737"/>
    </source>
</evidence>
<gene>
    <name evidence="6" type="ORF">BSEPE_1368</name>
</gene>
<dbReference type="InterPro" id="IPR050498">
    <property type="entry name" value="Ycf3"/>
</dbReference>
<name>A0A0N7KBL5_9GAMM</name>
<feature type="repeat" description="TPR" evidence="3">
    <location>
        <begin position="45"/>
        <end position="78"/>
    </location>
</feature>
<dbReference type="SMART" id="SM00028">
    <property type="entry name" value="TPR"/>
    <property type="match status" value="3"/>
</dbReference>
<reference evidence="6 7" key="2">
    <citation type="journal article" date="2016" name="ISME J.">
        <title>Heterogeneous composition of key metabolic gene clusters in a vent mussel symbiont population.</title>
        <authorList>
            <person name="Ikuta T."/>
            <person name="Takaki Y."/>
            <person name="Nagai Y."/>
            <person name="Shimamura S."/>
            <person name="Tsuda M."/>
            <person name="Kawagucci S."/>
            <person name="Aoki Y."/>
            <person name="Inoue K."/>
            <person name="Teruya M."/>
            <person name="Satou K."/>
            <person name="Teruya K."/>
            <person name="Shimoji M."/>
            <person name="Tamotsu H."/>
            <person name="Hirano T."/>
            <person name="Maruyama T."/>
            <person name="Yoshida T."/>
        </authorList>
    </citation>
    <scope>NUCLEOTIDE SEQUENCE [LARGE SCALE GENOMIC DNA]</scope>
    <source>
        <strain evidence="6 7">Myojin Knoll</strain>
    </source>
</reference>
<evidence type="ECO:0000256" key="3">
    <source>
        <dbReference type="PROSITE-ProRule" id="PRU00339"/>
    </source>
</evidence>
<dbReference type="GO" id="GO:0009279">
    <property type="term" value="C:cell outer membrane"/>
    <property type="evidence" value="ECO:0007669"/>
    <property type="project" value="TreeGrafter"/>
</dbReference>
<accession>A0A0N7KBL5</accession>
<dbReference type="PANTHER" id="PTHR44858:SF1">
    <property type="entry name" value="UDP-N-ACETYLGLUCOSAMINE--PEPTIDE N-ACETYLGLUCOSAMINYLTRANSFERASE SPINDLY-RELATED"/>
    <property type="match status" value="1"/>
</dbReference>
<keyword evidence="5" id="KW-1133">Transmembrane helix</keyword>
<proteinExistence type="predicted"/>
<dbReference type="InterPro" id="IPR011990">
    <property type="entry name" value="TPR-like_helical_dom_sf"/>
</dbReference>
<dbReference type="InterPro" id="IPR019734">
    <property type="entry name" value="TPR_rpt"/>
</dbReference>
<dbReference type="OrthoDB" id="9792573at2"/>
<feature type="transmembrane region" description="Helical" evidence="5">
    <location>
        <begin position="194"/>
        <end position="215"/>
    </location>
</feature>
<dbReference type="Gene3D" id="1.25.40.10">
    <property type="entry name" value="Tetratricopeptide repeat domain"/>
    <property type="match status" value="2"/>
</dbReference>
<sequence>MKDKNVTGMTLAELKSEYDKIIKSDDHTRKIEICTQIVKLDPNDAYAFNNRGIVYASLKQFDKAIEDYDKAIDLNPKYAKAFYNRGNAYTHLKQFEKAIEDYDKAIDLNPKYANAFYNRGVAYRKMGDEEKAIESLKAAADIDPTIITQENIKELEKEFVEKIEQTQASNKEVQGFQDILKELEDNCERDEKNWGVGSVVVIVLMVCFLISGQNLMNGLPDVVYVFDMTSMPSNMSFYTAYVFFSIITYTVIRQYTNAKALRIEASNRVAMAKMFERVKHENNDYQKEFLPKLSDAIVYSTIKEKNDSNGLVEKIINGLEKLRK</sequence>
<dbReference type="Pfam" id="PF13414">
    <property type="entry name" value="TPR_11"/>
    <property type="match status" value="1"/>
</dbReference>
<reference evidence="6 7" key="1">
    <citation type="journal article" date="2000" name="Mar. Ecol. Prog. Ser.">
        <title>Phylogenetic characterization of endosymbionts in three hydrothermal vent mussels: influence on host distributions.</title>
        <authorList>
            <person name="Fujiwara Y."/>
            <person name="Takai K."/>
            <person name="Uematsu K."/>
            <person name="Tsuchida S."/>
            <person name="Hunt J.C."/>
            <person name="Hashimoto J."/>
        </authorList>
    </citation>
    <scope>NUCLEOTIDE SEQUENCE [LARGE SCALE GENOMIC DNA]</scope>
    <source>
        <strain evidence="6 7">Myojin Knoll</strain>
    </source>
</reference>
<organism evidence="6 7">
    <name type="scientific">endosymbiont of Bathymodiolus septemdierum str. Myojin knoll</name>
    <dbReference type="NCBI Taxonomy" id="1303921"/>
    <lineage>
        <taxon>Bacteria</taxon>
        <taxon>Pseudomonadati</taxon>
        <taxon>Pseudomonadota</taxon>
        <taxon>Gammaproteobacteria</taxon>
        <taxon>sulfur-oxidizing symbionts</taxon>
    </lineage>
</organism>
<evidence type="ECO:0000256" key="5">
    <source>
        <dbReference type="SAM" id="Phobius"/>
    </source>
</evidence>
<dbReference type="PROSITE" id="PS50293">
    <property type="entry name" value="TPR_REGION"/>
    <property type="match status" value="3"/>
</dbReference>
<feature type="repeat" description="TPR" evidence="3">
    <location>
        <begin position="113"/>
        <end position="146"/>
    </location>
</feature>
<keyword evidence="1" id="KW-0677">Repeat</keyword>
<dbReference type="GO" id="GO:0046813">
    <property type="term" value="P:receptor-mediated virion attachment to host cell"/>
    <property type="evidence" value="ECO:0007669"/>
    <property type="project" value="TreeGrafter"/>
</dbReference>
<feature type="transmembrane region" description="Helical" evidence="5">
    <location>
        <begin position="235"/>
        <end position="252"/>
    </location>
</feature>
<dbReference type="STRING" id="1303921.BSEPE_1368"/>
<dbReference type="AlphaFoldDB" id="A0A0N7KBL5"/>
<evidence type="ECO:0000256" key="2">
    <source>
        <dbReference type="ARBA" id="ARBA00022803"/>
    </source>
</evidence>
<evidence type="ECO:0000313" key="6">
    <source>
        <dbReference type="EMBL" id="BAS68351.1"/>
    </source>
</evidence>
<dbReference type="EMBL" id="AP013042">
    <property type="protein sequence ID" value="BAS68351.1"/>
    <property type="molecule type" value="Genomic_DNA"/>
</dbReference>